<comment type="caution">
    <text evidence="3">The sequence shown here is derived from an EMBL/GenBank/DDBJ whole genome shotgun (WGS) entry which is preliminary data.</text>
</comment>
<dbReference type="Proteomes" id="UP001550044">
    <property type="component" value="Unassembled WGS sequence"/>
</dbReference>
<dbReference type="InterPro" id="IPR003346">
    <property type="entry name" value="Transposase_20"/>
</dbReference>
<feature type="domain" description="Transposase IS110-like N-terminal" evidence="1">
    <location>
        <begin position="24"/>
        <end position="170"/>
    </location>
</feature>
<dbReference type="PANTHER" id="PTHR33055">
    <property type="entry name" value="TRANSPOSASE FOR INSERTION SEQUENCE ELEMENT IS1111A"/>
    <property type="match status" value="1"/>
</dbReference>
<sequence length="360" mass="38320">MTVLSMPHSTTIAQEPADPASLVLGVDTHKDIHVAALVNGLGARLGTQAFPATAAGYRELLSWACSLGTVLQAGVEGTGSYGAGLARHLAAEGIEVIEVNRPDRAARRRSGKTDAVDAEAAARAVLGGRATGAPKSKDGPVEELRVLKVVKDSAVRNRTQAINQLKALLVSAPAQLRESLAGLSNPALFKACAALVPEAGAVHQALHLLAHRIKQLSAESTTLTRRITAIIQGHNPSLLELPGVGPDSAAILLIAAGDNHDRLRDEASFAALCGVSPVERSSGKSQRRRLNRGGNRQANAALYRIVLSRLRWEDRTRAYLLRRTAEGKTKREVIRCLKRYVAREIHRCLSASPLPVPRAA</sequence>
<name>A0ABV2UL72_9ACTN</name>
<evidence type="ECO:0000259" key="1">
    <source>
        <dbReference type="Pfam" id="PF01548"/>
    </source>
</evidence>
<dbReference type="EMBL" id="JBEXIP010000064">
    <property type="protein sequence ID" value="MET8438590.1"/>
    <property type="molecule type" value="Genomic_DNA"/>
</dbReference>
<reference evidence="3 4" key="1">
    <citation type="submission" date="2024-06" db="EMBL/GenBank/DDBJ databases">
        <title>The Natural Products Discovery Center: Release of the First 8490 Sequenced Strains for Exploring Actinobacteria Biosynthetic Diversity.</title>
        <authorList>
            <person name="Kalkreuter E."/>
            <person name="Kautsar S.A."/>
            <person name="Yang D."/>
            <person name="Bader C.D."/>
            <person name="Teijaro C.N."/>
            <person name="Fluegel L."/>
            <person name="Davis C.M."/>
            <person name="Simpson J.R."/>
            <person name="Lauterbach L."/>
            <person name="Steele A.D."/>
            <person name="Gui C."/>
            <person name="Meng S."/>
            <person name="Li G."/>
            <person name="Viehrig K."/>
            <person name="Ye F."/>
            <person name="Su P."/>
            <person name="Kiefer A.F."/>
            <person name="Nichols A."/>
            <person name="Cepeda A.J."/>
            <person name="Yan W."/>
            <person name="Fan B."/>
            <person name="Jiang Y."/>
            <person name="Adhikari A."/>
            <person name="Zheng C.-J."/>
            <person name="Schuster L."/>
            <person name="Cowan T.M."/>
            <person name="Smanski M.J."/>
            <person name="Chevrette M.G."/>
            <person name="De Carvalho L.P.S."/>
            <person name="Shen B."/>
        </authorList>
    </citation>
    <scope>NUCLEOTIDE SEQUENCE [LARGE SCALE GENOMIC DNA]</scope>
    <source>
        <strain evidence="3 4">NPDC005137</strain>
    </source>
</reference>
<gene>
    <name evidence="3" type="ORF">ABZV61_38990</name>
</gene>
<dbReference type="Pfam" id="PF01548">
    <property type="entry name" value="DEDD_Tnp_IS110"/>
    <property type="match status" value="1"/>
</dbReference>
<dbReference type="Pfam" id="PF02371">
    <property type="entry name" value="Transposase_20"/>
    <property type="match status" value="1"/>
</dbReference>
<organism evidence="3 4">
    <name type="scientific">Streptomyces sp. 900116325</name>
    <dbReference type="NCBI Taxonomy" id="3154295"/>
    <lineage>
        <taxon>Bacteria</taxon>
        <taxon>Bacillati</taxon>
        <taxon>Actinomycetota</taxon>
        <taxon>Actinomycetes</taxon>
        <taxon>Kitasatosporales</taxon>
        <taxon>Streptomycetaceae</taxon>
        <taxon>Streptomyces</taxon>
    </lineage>
</organism>
<proteinExistence type="predicted"/>
<evidence type="ECO:0000313" key="3">
    <source>
        <dbReference type="EMBL" id="MET8438590.1"/>
    </source>
</evidence>
<evidence type="ECO:0000259" key="2">
    <source>
        <dbReference type="Pfam" id="PF02371"/>
    </source>
</evidence>
<accession>A0ABV2UL72</accession>
<dbReference type="RefSeq" id="WP_356712979.1">
    <property type="nucleotide sequence ID" value="NZ_JBEXIP010000064.1"/>
</dbReference>
<dbReference type="NCBIfam" id="NF033542">
    <property type="entry name" value="transpos_IS110"/>
    <property type="match status" value="1"/>
</dbReference>
<keyword evidence="4" id="KW-1185">Reference proteome</keyword>
<evidence type="ECO:0000313" key="4">
    <source>
        <dbReference type="Proteomes" id="UP001550044"/>
    </source>
</evidence>
<protein>
    <submittedName>
        <fullName evidence="3">IS110 family transposase</fullName>
    </submittedName>
</protein>
<dbReference type="InterPro" id="IPR047650">
    <property type="entry name" value="Transpos_IS110"/>
</dbReference>
<dbReference type="PANTHER" id="PTHR33055:SF16">
    <property type="entry name" value="TRANSPOSASE FOR INSERTION SEQUENCE ELEMENT IS1547"/>
    <property type="match status" value="1"/>
</dbReference>
<feature type="domain" description="Transposase IS116/IS110/IS902 C-terminal" evidence="2">
    <location>
        <begin position="238"/>
        <end position="319"/>
    </location>
</feature>
<dbReference type="InterPro" id="IPR002525">
    <property type="entry name" value="Transp_IS110-like_N"/>
</dbReference>